<accession>U3CQ79</accession>
<dbReference type="Proteomes" id="UP000016562">
    <property type="component" value="Unassembled WGS sequence"/>
</dbReference>
<dbReference type="GO" id="GO:0016020">
    <property type="term" value="C:membrane"/>
    <property type="evidence" value="ECO:0007669"/>
    <property type="project" value="InterPro"/>
</dbReference>
<evidence type="ECO:0000259" key="1">
    <source>
        <dbReference type="PROSITE" id="PS50990"/>
    </source>
</evidence>
<dbReference type="EMBL" id="BATM01000033">
    <property type="protein sequence ID" value="GAD80303.1"/>
    <property type="molecule type" value="Genomic_DNA"/>
</dbReference>
<dbReference type="Pfam" id="PF03412">
    <property type="entry name" value="Peptidase_C39"/>
    <property type="match status" value="1"/>
</dbReference>
<dbReference type="GO" id="GO:0008233">
    <property type="term" value="F:peptidase activity"/>
    <property type="evidence" value="ECO:0007669"/>
    <property type="project" value="InterPro"/>
</dbReference>
<proteinExistence type="predicted"/>
<evidence type="ECO:0000313" key="3">
    <source>
        <dbReference type="Proteomes" id="UP000016562"/>
    </source>
</evidence>
<dbReference type="eggNOG" id="COG3271">
    <property type="taxonomic scope" value="Bacteria"/>
</dbReference>
<dbReference type="GO" id="GO:0005524">
    <property type="term" value="F:ATP binding"/>
    <property type="evidence" value="ECO:0007669"/>
    <property type="project" value="InterPro"/>
</dbReference>
<reference evidence="2 3" key="1">
    <citation type="submission" date="2013-09" db="EMBL/GenBank/DDBJ databases">
        <title>Whole genome shotgun sequence of Vibrio ezurae NBRC 102218.</title>
        <authorList>
            <person name="Yoshida I."/>
            <person name="Hosoyama A."/>
            <person name="Numata M."/>
            <person name="Hashimoto M."/>
            <person name="Hosoyama Y."/>
            <person name="Tsuchikane K."/>
            <person name="Noguchi M."/>
            <person name="Hirakata S."/>
            <person name="Ichikawa N."/>
            <person name="Ohji S."/>
            <person name="Yamazoe A."/>
            <person name="Fujita N."/>
        </authorList>
    </citation>
    <scope>NUCLEOTIDE SEQUENCE [LARGE SCALE GENOMIC DNA]</scope>
    <source>
        <strain evidence="2 3">NBRC 102218</strain>
    </source>
</reference>
<evidence type="ECO:0000313" key="2">
    <source>
        <dbReference type="EMBL" id="GAD80303.1"/>
    </source>
</evidence>
<gene>
    <name evidence="2" type="ORF">VEZ01S_33_00050</name>
</gene>
<sequence>MLKRMKQCLVGLVLIYSASTLAIDFLPHRANYSVPVKSYKETLFGDVYLQQYDFSCGSAALASLLHFHYQRSVKEQQIFNVMYDKGNKEIINKRGFSLLDMKYYLQSIGLKSDGFKLGLEQLRKIGVPGITLVNFDGYMHFVVIKGMTQNKVILGDPSRGTLIMSISDFQSYYSGLVLLVRSEADIGRESFIQDENFSLYQSSPLDTGISRDSLGIFSITLPVSGDY</sequence>
<dbReference type="CDD" id="cd02423">
    <property type="entry name" value="Peptidase_C39G"/>
    <property type="match status" value="1"/>
</dbReference>
<dbReference type="AlphaFoldDB" id="U3CQ79"/>
<dbReference type="GO" id="GO:0006508">
    <property type="term" value="P:proteolysis"/>
    <property type="evidence" value="ECO:0007669"/>
    <property type="project" value="InterPro"/>
</dbReference>
<keyword evidence="3" id="KW-1185">Reference proteome</keyword>
<comment type="caution">
    <text evidence="2">The sequence shown here is derived from an EMBL/GenBank/DDBJ whole genome shotgun (WGS) entry which is preliminary data.</text>
</comment>
<name>U3CQ79_9VIBR</name>
<dbReference type="STRING" id="1219080.VEZ01S_33_00050"/>
<dbReference type="Gene3D" id="3.90.70.10">
    <property type="entry name" value="Cysteine proteinases"/>
    <property type="match status" value="1"/>
</dbReference>
<feature type="domain" description="Peptidase C39" evidence="1">
    <location>
        <begin position="50"/>
        <end position="180"/>
    </location>
</feature>
<dbReference type="InterPro" id="IPR005074">
    <property type="entry name" value="Peptidase_C39"/>
</dbReference>
<protein>
    <recommendedName>
        <fullName evidence="1">Peptidase C39 domain-containing protein</fullName>
    </recommendedName>
</protein>
<organism evidence="2 3">
    <name type="scientific">Vibrio ezurae NBRC 102218</name>
    <dbReference type="NCBI Taxonomy" id="1219080"/>
    <lineage>
        <taxon>Bacteria</taxon>
        <taxon>Pseudomonadati</taxon>
        <taxon>Pseudomonadota</taxon>
        <taxon>Gammaproteobacteria</taxon>
        <taxon>Vibrionales</taxon>
        <taxon>Vibrionaceae</taxon>
        <taxon>Vibrio</taxon>
    </lineage>
</organism>
<dbReference type="PROSITE" id="PS50990">
    <property type="entry name" value="PEPTIDASE_C39"/>
    <property type="match status" value="1"/>
</dbReference>